<organism evidence="2 3">
    <name type="scientific">Mycobacteroides abscessus 21</name>
    <dbReference type="NCBI Taxonomy" id="1299324"/>
    <lineage>
        <taxon>Bacteria</taxon>
        <taxon>Bacillati</taxon>
        <taxon>Actinomycetota</taxon>
        <taxon>Actinomycetes</taxon>
        <taxon>Mycobacteriales</taxon>
        <taxon>Mycobacteriaceae</taxon>
        <taxon>Mycobacteroides</taxon>
        <taxon>Mycobacteroides abscessus</taxon>
    </lineage>
</organism>
<dbReference type="AlphaFoldDB" id="A0A829PYK6"/>
<evidence type="ECO:0000256" key="1">
    <source>
        <dbReference type="SAM" id="MobiDB-lite"/>
    </source>
</evidence>
<dbReference type="EMBL" id="JAOF01000001">
    <property type="protein sequence ID" value="EUA45369.1"/>
    <property type="molecule type" value="Genomic_DNA"/>
</dbReference>
<name>A0A829PYK6_9MYCO</name>
<evidence type="ECO:0000313" key="3">
    <source>
        <dbReference type="Proteomes" id="UP000020103"/>
    </source>
</evidence>
<evidence type="ECO:0000313" key="2">
    <source>
        <dbReference type="EMBL" id="EUA45369.1"/>
    </source>
</evidence>
<protein>
    <submittedName>
        <fullName evidence="2">Uncharacterized protein</fullName>
    </submittedName>
</protein>
<dbReference type="Proteomes" id="UP000020103">
    <property type="component" value="Unassembled WGS sequence"/>
</dbReference>
<gene>
    <name evidence="2" type="ORF">I543_1944</name>
</gene>
<reference evidence="2 3" key="1">
    <citation type="submission" date="2013-12" db="EMBL/GenBank/DDBJ databases">
        <authorList>
            <person name="Madinger N."/>
            <person name="Lenaerts A."/>
            <person name="Ordway D."/>
            <person name="DeGroote M.A."/>
            <person name="Parker T."/>
            <person name="Sizemore C."/>
            <person name="Tallon L.J."/>
            <person name="Sadzewicz L.K."/>
            <person name="Sengamalay N."/>
            <person name="Fraser C.M."/>
            <person name="Hine E."/>
            <person name="Shefchek K.A."/>
            <person name="Das S.P."/>
            <person name="Tettelin H."/>
        </authorList>
    </citation>
    <scope>NUCLEOTIDE SEQUENCE [LARGE SCALE GENOMIC DNA]</scope>
    <source>
        <strain evidence="2 3">21</strain>
    </source>
</reference>
<accession>A0A829PYK6</accession>
<feature type="region of interest" description="Disordered" evidence="1">
    <location>
        <begin position="36"/>
        <end position="73"/>
    </location>
</feature>
<comment type="caution">
    <text evidence="2">The sequence shown here is derived from an EMBL/GenBank/DDBJ whole genome shotgun (WGS) entry which is preliminary data.</text>
</comment>
<sequence length="73" mass="7902">MCVGECAAGDDSRHGKNLPVRWGRRNRAMARRRIARPHRSMPCLSSGTRTSARIGATSLSGKGIFPPGQGRRA</sequence>
<proteinExistence type="predicted"/>